<evidence type="ECO:0000259" key="1">
    <source>
        <dbReference type="Pfam" id="PF14633"/>
    </source>
</evidence>
<accession>A0A9P9IMS8</accession>
<name>A0A9P9IMS8_9HYPO</name>
<dbReference type="PANTHER" id="PTHR10145:SF6">
    <property type="entry name" value="TRANSCRIPTION ELONGATION FACTOR SPT6"/>
    <property type="match status" value="1"/>
</dbReference>
<dbReference type="InterPro" id="IPR035420">
    <property type="entry name" value="Spt6_SH2"/>
</dbReference>
<dbReference type="OrthoDB" id="995477at2759"/>
<dbReference type="GO" id="GO:0008023">
    <property type="term" value="C:transcription elongation factor complex"/>
    <property type="evidence" value="ECO:0007669"/>
    <property type="project" value="TreeGrafter"/>
</dbReference>
<evidence type="ECO:0000313" key="2">
    <source>
        <dbReference type="EMBL" id="KAH7124835.1"/>
    </source>
</evidence>
<organism evidence="2 3">
    <name type="scientific">Dactylonectria estremocensis</name>
    <dbReference type="NCBI Taxonomy" id="1079267"/>
    <lineage>
        <taxon>Eukaryota</taxon>
        <taxon>Fungi</taxon>
        <taxon>Dikarya</taxon>
        <taxon>Ascomycota</taxon>
        <taxon>Pezizomycotina</taxon>
        <taxon>Sordariomycetes</taxon>
        <taxon>Hypocreomycetidae</taxon>
        <taxon>Hypocreales</taxon>
        <taxon>Nectriaceae</taxon>
        <taxon>Dactylonectria</taxon>
    </lineage>
</organism>
<keyword evidence="3" id="KW-1185">Reference proteome</keyword>
<evidence type="ECO:0000313" key="3">
    <source>
        <dbReference type="Proteomes" id="UP000717696"/>
    </source>
</evidence>
<dbReference type="InterPro" id="IPR035019">
    <property type="entry name" value="Spt6_SH2_N"/>
</dbReference>
<dbReference type="CDD" id="cd09918">
    <property type="entry name" value="SH2_Nterm_SPT6_like"/>
    <property type="match status" value="1"/>
</dbReference>
<dbReference type="SUPFAM" id="SSF55550">
    <property type="entry name" value="SH2 domain"/>
    <property type="match status" value="1"/>
</dbReference>
<dbReference type="CDD" id="cd09928">
    <property type="entry name" value="SH2_Cterm_SPT6_like"/>
    <property type="match status" value="1"/>
</dbReference>
<dbReference type="GO" id="GO:0140673">
    <property type="term" value="P:transcription elongation-coupled chromatin remodeling"/>
    <property type="evidence" value="ECO:0007669"/>
    <property type="project" value="InterPro"/>
</dbReference>
<dbReference type="InterPro" id="IPR036860">
    <property type="entry name" value="SH2_dom_sf"/>
</dbReference>
<comment type="caution">
    <text evidence="2">The sequence shown here is derived from an EMBL/GenBank/DDBJ whole genome shotgun (WGS) entry which is preliminary data.</text>
</comment>
<dbReference type="GO" id="GO:0031491">
    <property type="term" value="F:nucleosome binding"/>
    <property type="evidence" value="ECO:0007669"/>
    <property type="project" value="TreeGrafter"/>
</dbReference>
<dbReference type="Gene3D" id="3.30.505.10">
    <property type="entry name" value="SH2 domain"/>
    <property type="match status" value="2"/>
</dbReference>
<feature type="domain" description="Spt6 SH2" evidence="1">
    <location>
        <begin position="20"/>
        <end position="212"/>
    </location>
</feature>
<dbReference type="GO" id="GO:0034728">
    <property type="term" value="P:nucleosome organization"/>
    <property type="evidence" value="ECO:0007669"/>
    <property type="project" value="TreeGrafter"/>
</dbReference>
<dbReference type="AlphaFoldDB" id="A0A9P9IMS8"/>
<dbReference type="PANTHER" id="PTHR10145">
    <property type="entry name" value="TRANSCRIPTION ELONGATION FACTOR SPT6"/>
    <property type="match status" value="1"/>
</dbReference>
<gene>
    <name evidence="2" type="ORF">B0J13DRAFT_679815</name>
</gene>
<dbReference type="Pfam" id="PF14633">
    <property type="entry name" value="SH2_2"/>
    <property type="match status" value="1"/>
</dbReference>
<reference evidence="2" key="1">
    <citation type="journal article" date="2021" name="Nat. Commun.">
        <title>Genetic determinants of endophytism in the Arabidopsis root mycobiome.</title>
        <authorList>
            <person name="Mesny F."/>
            <person name="Miyauchi S."/>
            <person name="Thiergart T."/>
            <person name="Pickel B."/>
            <person name="Atanasova L."/>
            <person name="Karlsson M."/>
            <person name="Huettel B."/>
            <person name="Barry K.W."/>
            <person name="Haridas S."/>
            <person name="Chen C."/>
            <person name="Bauer D."/>
            <person name="Andreopoulos W."/>
            <person name="Pangilinan J."/>
            <person name="LaButti K."/>
            <person name="Riley R."/>
            <person name="Lipzen A."/>
            <person name="Clum A."/>
            <person name="Drula E."/>
            <person name="Henrissat B."/>
            <person name="Kohler A."/>
            <person name="Grigoriev I.V."/>
            <person name="Martin F.M."/>
            <person name="Hacquard S."/>
        </authorList>
    </citation>
    <scope>NUCLEOTIDE SEQUENCE</scope>
    <source>
        <strain evidence="2">MPI-CAGE-AT-0021</strain>
    </source>
</reference>
<protein>
    <submittedName>
        <fullName evidence="2">SH2 domain-containing protein</fullName>
    </submittedName>
</protein>
<dbReference type="InterPro" id="IPR017072">
    <property type="entry name" value="TF_Spt6"/>
</dbReference>
<dbReference type="FunFam" id="3.30.505.10:FF:000056">
    <property type="entry name" value="Transcription elongation factor Spt6"/>
    <property type="match status" value="1"/>
</dbReference>
<sequence>MPPVLERNKFTDLVLLVLLKQLRVVKHPNFKPFNGIEAEEDLGSQPAGEVIIRPLSKGNGHLAVTWKVADGVYQHIDVLEMQKETGFWVGKLLRVAGKYTYTDLDELIVEHAKAKAKAMARGMEELMRHDKYQSRSRGETEKWLTTYVDVNPNRSAYALCIDTKHPGYFWLCFKVSRTSKVIGLPVRAISQGFELKRHQHPDVRALCNGFKLRCQNEFYKMGRR</sequence>
<proteinExistence type="predicted"/>
<dbReference type="GO" id="GO:0042393">
    <property type="term" value="F:histone binding"/>
    <property type="evidence" value="ECO:0007669"/>
    <property type="project" value="TreeGrafter"/>
</dbReference>
<dbReference type="EMBL" id="JAGMUU010000024">
    <property type="protein sequence ID" value="KAH7124835.1"/>
    <property type="molecule type" value="Genomic_DNA"/>
</dbReference>
<dbReference type="InterPro" id="IPR035018">
    <property type="entry name" value="Spt6_SH2_C"/>
</dbReference>
<dbReference type="Proteomes" id="UP000717696">
    <property type="component" value="Unassembled WGS sequence"/>
</dbReference>